<organism evidence="3 4">
    <name type="scientific">Actinomadura parmotrematis</name>
    <dbReference type="NCBI Taxonomy" id="2864039"/>
    <lineage>
        <taxon>Bacteria</taxon>
        <taxon>Bacillati</taxon>
        <taxon>Actinomycetota</taxon>
        <taxon>Actinomycetes</taxon>
        <taxon>Streptosporangiales</taxon>
        <taxon>Thermomonosporaceae</taxon>
        <taxon>Actinomadura</taxon>
    </lineage>
</organism>
<name>A0ABS7FY05_9ACTN</name>
<dbReference type="RefSeq" id="WP_220168537.1">
    <property type="nucleotide sequence ID" value="NZ_JAIBOA010000015.1"/>
</dbReference>
<sequence>MRDERPPAPPWSHQETQDQERPAGPPPWTPPPSQDETYRDPHQVPPYDPRQDPQRSWSPPPGEPAGWGLPPVPPPDAPSAGEQTLSLSEEPWNEPRIWQPPPPRKRKPPYLLITAGVVAVAAVALAIIFWPATAHRSDNAGSTVAPSRSEAPTQPEPTPTDEETSSPTASGDLTAQARDVDALLGDMSSTRSALGTAVENGCSTSDLQDIRSRRESQLARARDLDVDALDDGPAMRDALVQALQASLDSNQTYLDRAPGCPTDSDPGVADANTRASNAKRTFLSYWNANAAKAGLTPRTEDQI</sequence>
<gene>
    <name evidence="3" type="ORF">K1Y72_23245</name>
</gene>
<dbReference type="EMBL" id="JAIBOA010000015">
    <property type="protein sequence ID" value="MBW8485314.1"/>
    <property type="molecule type" value="Genomic_DNA"/>
</dbReference>
<feature type="transmembrane region" description="Helical" evidence="2">
    <location>
        <begin position="110"/>
        <end position="130"/>
    </location>
</feature>
<keyword evidence="2" id="KW-0472">Membrane</keyword>
<accession>A0ABS7FY05</accession>
<reference evidence="3 4" key="1">
    <citation type="submission" date="2021-07" db="EMBL/GenBank/DDBJ databases">
        <title>Actinomadura sp. PM05-2 isolated from lichen.</title>
        <authorList>
            <person name="Somphong A."/>
            <person name="Phongsopitanun W."/>
            <person name="Tanasupawat S."/>
            <person name="Peongsungnone V."/>
        </authorList>
    </citation>
    <scope>NUCLEOTIDE SEQUENCE [LARGE SCALE GENOMIC DNA]</scope>
    <source>
        <strain evidence="3 4">PM05-2</strain>
    </source>
</reference>
<feature type="region of interest" description="Disordered" evidence="1">
    <location>
        <begin position="137"/>
        <end position="172"/>
    </location>
</feature>
<keyword evidence="4" id="KW-1185">Reference proteome</keyword>
<evidence type="ECO:0000313" key="4">
    <source>
        <dbReference type="Proteomes" id="UP000774570"/>
    </source>
</evidence>
<comment type="caution">
    <text evidence="3">The sequence shown here is derived from an EMBL/GenBank/DDBJ whole genome shotgun (WGS) entry which is preliminary data.</text>
</comment>
<keyword evidence="2" id="KW-1133">Transmembrane helix</keyword>
<feature type="region of interest" description="Disordered" evidence="1">
    <location>
        <begin position="1"/>
        <end position="109"/>
    </location>
</feature>
<evidence type="ECO:0000256" key="2">
    <source>
        <dbReference type="SAM" id="Phobius"/>
    </source>
</evidence>
<feature type="compositionally biased region" description="Pro residues" evidence="1">
    <location>
        <begin position="23"/>
        <end position="33"/>
    </location>
</feature>
<protein>
    <recommendedName>
        <fullName evidence="5">DUF5667 domain-containing protein</fullName>
    </recommendedName>
</protein>
<evidence type="ECO:0000313" key="3">
    <source>
        <dbReference type="EMBL" id="MBW8485314.1"/>
    </source>
</evidence>
<dbReference type="Proteomes" id="UP000774570">
    <property type="component" value="Unassembled WGS sequence"/>
</dbReference>
<evidence type="ECO:0008006" key="5">
    <source>
        <dbReference type="Google" id="ProtNLM"/>
    </source>
</evidence>
<evidence type="ECO:0000256" key="1">
    <source>
        <dbReference type="SAM" id="MobiDB-lite"/>
    </source>
</evidence>
<keyword evidence="2" id="KW-0812">Transmembrane</keyword>
<proteinExistence type="predicted"/>